<keyword evidence="2" id="KW-1185">Reference proteome</keyword>
<sequence length="98" mass="11196">MKDKGIVLSGCEIPIPPTKTKASRDSLNTVTKGKKNKEYLWRNNLDLSLSPAPLDMLPWFNKMVPNLTRNFSRSLEIRRKNSPMAEIIKEATKERIPS</sequence>
<dbReference type="AlphaFoldDB" id="A0A9P8Q290"/>
<evidence type="ECO:0000313" key="1">
    <source>
        <dbReference type="EMBL" id="KAH3681449.1"/>
    </source>
</evidence>
<accession>A0A9P8Q290</accession>
<reference evidence="1" key="2">
    <citation type="submission" date="2021-01" db="EMBL/GenBank/DDBJ databases">
        <authorList>
            <person name="Schikora-Tamarit M.A."/>
        </authorList>
    </citation>
    <scope>NUCLEOTIDE SEQUENCE</scope>
    <source>
        <strain evidence="1">CBS2887</strain>
    </source>
</reference>
<comment type="caution">
    <text evidence="1">The sequence shown here is derived from an EMBL/GenBank/DDBJ whole genome shotgun (WGS) entry which is preliminary data.</text>
</comment>
<reference evidence="1" key="1">
    <citation type="journal article" date="2021" name="Open Biol.">
        <title>Shared evolutionary footprints suggest mitochondrial oxidative damage underlies multiple complex I losses in fungi.</title>
        <authorList>
            <person name="Schikora-Tamarit M.A."/>
            <person name="Marcet-Houben M."/>
            <person name="Nosek J."/>
            <person name="Gabaldon T."/>
        </authorList>
    </citation>
    <scope>NUCLEOTIDE SEQUENCE</scope>
    <source>
        <strain evidence="1">CBS2887</strain>
    </source>
</reference>
<dbReference type="Proteomes" id="UP000774326">
    <property type="component" value="Unassembled WGS sequence"/>
</dbReference>
<dbReference type="EMBL" id="JAEUBG010004417">
    <property type="protein sequence ID" value="KAH3681449.1"/>
    <property type="molecule type" value="Genomic_DNA"/>
</dbReference>
<protein>
    <submittedName>
        <fullName evidence="1">Uncharacterized protein</fullName>
    </submittedName>
</protein>
<name>A0A9P8Q290_WICPI</name>
<organism evidence="1 2">
    <name type="scientific">Wickerhamomyces pijperi</name>
    <name type="common">Yeast</name>
    <name type="synonym">Pichia pijperi</name>
    <dbReference type="NCBI Taxonomy" id="599730"/>
    <lineage>
        <taxon>Eukaryota</taxon>
        <taxon>Fungi</taxon>
        <taxon>Dikarya</taxon>
        <taxon>Ascomycota</taxon>
        <taxon>Saccharomycotina</taxon>
        <taxon>Saccharomycetes</taxon>
        <taxon>Phaffomycetales</taxon>
        <taxon>Wickerhamomycetaceae</taxon>
        <taxon>Wickerhamomyces</taxon>
    </lineage>
</organism>
<gene>
    <name evidence="1" type="ORF">WICPIJ_007606</name>
</gene>
<proteinExistence type="predicted"/>
<evidence type="ECO:0000313" key="2">
    <source>
        <dbReference type="Proteomes" id="UP000774326"/>
    </source>
</evidence>